<feature type="domain" description="Cadherin" evidence="18">
    <location>
        <begin position="1362"/>
        <end position="1517"/>
    </location>
</feature>
<dbReference type="InterPro" id="IPR017897">
    <property type="entry name" value="Thrombospondin_3_rpt"/>
</dbReference>
<dbReference type="SUPFAM" id="SSF49785">
    <property type="entry name" value="Galactose-binding domain-like"/>
    <property type="match status" value="1"/>
</dbReference>
<dbReference type="PANTHER" id="PTHR10199">
    <property type="entry name" value="THROMBOSPONDIN"/>
    <property type="match status" value="1"/>
</dbReference>
<dbReference type="Pfam" id="PF02412">
    <property type="entry name" value="TSP_3"/>
    <property type="match status" value="6"/>
</dbReference>
<dbReference type="SUPFAM" id="SSF57184">
    <property type="entry name" value="Growth factor receptor domain"/>
    <property type="match status" value="1"/>
</dbReference>
<dbReference type="Gene3D" id="2.60.120.260">
    <property type="entry name" value="Galactose-binding domain-like"/>
    <property type="match status" value="1"/>
</dbReference>
<dbReference type="CDD" id="cd00053">
    <property type="entry name" value="EGF"/>
    <property type="match status" value="1"/>
</dbReference>
<keyword evidence="9" id="KW-0472">Membrane</keyword>
<evidence type="ECO:0000259" key="19">
    <source>
        <dbReference type="PROSITE" id="PS51236"/>
    </source>
</evidence>
<keyword evidence="7 12" id="KW-0106">Calcium</keyword>
<feature type="chain" id="PRO_5039218491" description="Staphylococcus aureus surface protein A" evidence="15">
    <location>
        <begin position="21"/>
        <end position="2873"/>
    </location>
</feature>
<keyword evidence="3 13" id="KW-0245">EGF-like domain</keyword>
<dbReference type="SMART" id="SM00181">
    <property type="entry name" value="EGF"/>
    <property type="match status" value="5"/>
</dbReference>
<proteinExistence type="inferred from homology"/>
<dbReference type="InterPro" id="IPR002126">
    <property type="entry name" value="Cadherin-like_dom"/>
</dbReference>
<feature type="domain" description="TSP C-terminal" evidence="19">
    <location>
        <begin position="2439"/>
        <end position="2650"/>
    </location>
</feature>
<dbReference type="Gene3D" id="2.60.40.60">
    <property type="entry name" value="Cadherins"/>
    <property type="match status" value="1"/>
</dbReference>
<dbReference type="InterPro" id="IPR000742">
    <property type="entry name" value="EGF"/>
</dbReference>
<dbReference type="InterPro" id="IPR008979">
    <property type="entry name" value="Galactose-bd-like_sf"/>
</dbReference>
<evidence type="ECO:0000256" key="9">
    <source>
        <dbReference type="ARBA" id="ARBA00023136"/>
    </source>
</evidence>
<dbReference type="InterPro" id="IPR009030">
    <property type="entry name" value="Growth_fac_rcpt_cys_sf"/>
</dbReference>
<evidence type="ECO:0000256" key="3">
    <source>
        <dbReference type="ARBA" id="ARBA00022536"/>
    </source>
</evidence>
<dbReference type="Gene3D" id="2.10.25.10">
    <property type="entry name" value="Laminin"/>
    <property type="match status" value="4"/>
</dbReference>
<dbReference type="PROSITE" id="PS00232">
    <property type="entry name" value="CADHERIN_1"/>
    <property type="match status" value="1"/>
</dbReference>
<dbReference type="InterPro" id="IPR001881">
    <property type="entry name" value="EGF-like_Ca-bd_dom"/>
</dbReference>
<evidence type="ECO:0000256" key="6">
    <source>
        <dbReference type="ARBA" id="ARBA00022737"/>
    </source>
</evidence>
<dbReference type="Pfam" id="PF07699">
    <property type="entry name" value="Ephrin_rec_like"/>
    <property type="match status" value="1"/>
</dbReference>
<dbReference type="Pfam" id="PF07645">
    <property type="entry name" value="EGF_CA"/>
    <property type="match status" value="2"/>
</dbReference>
<evidence type="ECO:0000256" key="4">
    <source>
        <dbReference type="ARBA" id="ARBA00022614"/>
    </source>
</evidence>
<dbReference type="SMART" id="SM01411">
    <property type="entry name" value="Ephrin_rec_like"/>
    <property type="match status" value="3"/>
</dbReference>
<dbReference type="GO" id="GO:0005886">
    <property type="term" value="C:plasma membrane"/>
    <property type="evidence" value="ECO:0007669"/>
    <property type="project" value="InterPro"/>
</dbReference>
<dbReference type="InterPro" id="IPR049883">
    <property type="entry name" value="NOTCH1_EGF-like"/>
</dbReference>
<accession>A0A9D4M7I5</accession>
<dbReference type="InterPro" id="IPR003591">
    <property type="entry name" value="Leu-rich_rpt_typical-subtyp"/>
</dbReference>
<dbReference type="Pfam" id="PF00754">
    <property type="entry name" value="F5_F8_type_C"/>
    <property type="match status" value="1"/>
</dbReference>
<comment type="caution">
    <text evidence="20">The sequence shown here is derived from an EMBL/GenBank/DDBJ whole genome shotgun (WGS) entry which is preliminary data.</text>
</comment>
<evidence type="ECO:0008006" key="22">
    <source>
        <dbReference type="Google" id="ProtNLM"/>
    </source>
</evidence>
<keyword evidence="4" id="KW-0433">Leucine-rich repeat</keyword>
<dbReference type="SUPFAM" id="SSF52058">
    <property type="entry name" value="L domain-like"/>
    <property type="match status" value="4"/>
</dbReference>
<dbReference type="InterPro" id="IPR015919">
    <property type="entry name" value="Cadherin-like_sf"/>
</dbReference>
<reference evidence="20" key="1">
    <citation type="journal article" date="2019" name="bioRxiv">
        <title>The Genome of the Zebra Mussel, Dreissena polymorpha: A Resource for Invasive Species Research.</title>
        <authorList>
            <person name="McCartney M.A."/>
            <person name="Auch B."/>
            <person name="Kono T."/>
            <person name="Mallez S."/>
            <person name="Zhang Y."/>
            <person name="Obille A."/>
            <person name="Becker A."/>
            <person name="Abrahante J.E."/>
            <person name="Garbe J."/>
            <person name="Badalamenti J.P."/>
            <person name="Herman A."/>
            <person name="Mangelson H."/>
            <person name="Liachko I."/>
            <person name="Sullivan S."/>
            <person name="Sone E.D."/>
            <person name="Koren S."/>
            <person name="Silverstein K.A.T."/>
            <person name="Beckman K.B."/>
            <person name="Gohl D.M."/>
        </authorList>
    </citation>
    <scope>NUCLEOTIDE SEQUENCE</scope>
    <source>
        <strain evidence="20">Duluth1</strain>
        <tissue evidence="20">Whole animal</tissue>
    </source>
</reference>
<name>A0A9D4M7I5_DREPO</name>
<evidence type="ECO:0000256" key="5">
    <source>
        <dbReference type="ARBA" id="ARBA00022729"/>
    </source>
</evidence>
<dbReference type="InterPro" id="IPR020894">
    <property type="entry name" value="Cadherin_CS"/>
</dbReference>
<evidence type="ECO:0000313" key="21">
    <source>
        <dbReference type="Proteomes" id="UP000828390"/>
    </source>
</evidence>
<reference evidence="20" key="2">
    <citation type="submission" date="2020-11" db="EMBL/GenBank/DDBJ databases">
        <authorList>
            <person name="McCartney M.A."/>
            <person name="Auch B."/>
            <person name="Kono T."/>
            <person name="Mallez S."/>
            <person name="Becker A."/>
            <person name="Gohl D.M."/>
            <person name="Silverstein K.A.T."/>
            <person name="Koren S."/>
            <person name="Bechman K.B."/>
            <person name="Herman A."/>
            <person name="Abrahante J.E."/>
            <person name="Garbe J."/>
        </authorList>
    </citation>
    <scope>NUCLEOTIDE SEQUENCE</scope>
    <source>
        <strain evidence="20">Duluth1</strain>
        <tissue evidence="20">Whole animal</tissue>
    </source>
</reference>
<dbReference type="SMART" id="SM00369">
    <property type="entry name" value="LRR_TYP"/>
    <property type="match status" value="18"/>
</dbReference>
<evidence type="ECO:0000313" key="20">
    <source>
        <dbReference type="EMBL" id="KAH3870714.1"/>
    </source>
</evidence>
<evidence type="ECO:0000256" key="8">
    <source>
        <dbReference type="ARBA" id="ARBA00022889"/>
    </source>
</evidence>
<dbReference type="FunFam" id="4.10.1080.10:FF:000001">
    <property type="entry name" value="Thrombospondin 3"/>
    <property type="match status" value="2"/>
</dbReference>
<dbReference type="SUPFAM" id="SSF57196">
    <property type="entry name" value="EGF/Laminin"/>
    <property type="match status" value="1"/>
</dbReference>
<dbReference type="InterPro" id="IPR000421">
    <property type="entry name" value="FA58C"/>
</dbReference>
<keyword evidence="10" id="KW-1015">Disulfide bond</keyword>
<keyword evidence="6" id="KW-0677">Repeat</keyword>
<dbReference type="SMART" id="SM00112">
    <property type="entry name" value="CA"/>
    <property type="match status" value="1"/>
</dbReference>
<feature type="signal peptide" evidence="15">
    <location>
        <begin position="1"/>
        <end position="20"/>
    </location>
</feature>
<feature type="repeat" description="TSP type-3" evidence="14">
    <location>
        <begin position="2263"/>
        <end position="2298"/>
    </location>
</feature>
<feature type="repeat" description="TSP type-3" evidence="14">
    <location>
        <begin position="2364"/>
        <end position="2399"/>
    </location>
</feature>
<dbReference type="InterPro" id="IPR032675">
    <property type="entry name" value="LRR_dom_sf"/>
</dbReference>
<dbReference type="PROSITE" id="PS50022">
    <property type="entry name" value="FA58C_3"/>
    <property type="match status" value="1"/>
</dbReference>
<dbReference type="PANTHER" id="PTHR10199:SF110">
    <property type="entry name" value="TSP C-TERMINAL DOMAIN-CONTAINING PROTEIN"/>
    <property type="match status" value="1"/>
</dbReference>
<evidence type="ECO:0000256" key="15">
    <source>
        <dbReference type="SAM" id="SignalP"/>
    </source>
</evidence>
<dbReference type="CDD" id="cd11304">
    <property type="entry name" value="Cadherin_repeat"/>
    <property type="match status" value="2"/>
</dbReference>
<organism evidence="20 21">
    <name type="scientific">Dreissena polymorpha</name>
    <name type="common">Zebra mussel</name>
    <name type="synonym">Mytilus polymorpha</name>
    <dbReference type="NCBI Taxonomy" id="45954"/>
    <lineage>
        <taxon>Eukaryota</taxon>
        <taxon>Metazoa</taxon>
        <taxon>Spiralia</taxon>
        <taxon>Lophotrochozoa</taxon>
        <taxon>Mollusca</taxon>
        <taxon>Bivalvia</taxon>
        <taxon>Autobranchia</taxon>
        <taxon>Heteroconchia</taxon>
        <taxon>Euheterodonta</taxon>
        <taxon>Imparidentia</taxon>
        <taxon>Neoheterodontei</taxon>
        <taxon>Myida</taxon>
        <taxon>Dreissenoidea</taxon>
        <taxon>Dreissenidae</taxon>
        <taxon>Dreissena</taxon>
    </lineage>
</organism>
<dbReference type="Pfam" id="PF13855">
    <property type="entry name" value="LRR_8"/>
    <property type="match status" value="6"/>
</dbReference>
<dbReference type="PROSITE" id="PS01286">
    <property type="entry name" value="FA58C_2"/>
    <property type="match status" value="1"/>
</dbReference>
<dbReference type="PROSITE" id="PS01186">
    <property type="entry name" value="EGF_2"/>
    <property type="match status" value="1"/>
</dbReference>
<evidence type="ECO:0000256" key="7">
    <source>
        <dbReference type="ARBA" id="ARBA00022837"/>
    </source>
</evidence>
<evidence type="ECO:0000259" key="17">
    <source>
        <dbReference type="PROSITE" id="PS50026"/>
    </source>
</evidence>
<dbReference type="InterPro" id="IPR013320">
    <property type="entry name" value="ConA-like_dom_sf"/>
</dbReference>
<dbReference type="Pfam" id="PF13385">
    <property type="entry name" value="Laminin_G_3"/>
    <property type="match status" value="1"/>
</dbReference>
<dbReference type="Pfam" id="PF05735">
    <property type="entry name" value="TSP_C"/>
    <property type="match status" value="1"/>
</dbReference>
<evidence type="ECO:0000256" key="11">
    <source>
        <dbReference type="ARBA" id="ARBA00023180"/>
    </source>
</evidence>
<dbReference type="GO" id="GO:0005576">
    <property type="term" value="C:extracellular region"/>
    <property type="evidence" value="ECO:0007669"/>
    <property type="project" value="InterPro"/>
</dbReference>
<dbReference type="PROSITE" id="PS51450">
    <property type="entry name" value="LRR"/>
    <property type="match status" value="2"/>
</dbReference>
<dbReference type="SUPFAM" id="SSF49899">
    <property type="entry name" value="Concanavalin A-like lectins/glucanases"/>
    <property type="match status" value="2"/>
</dbReference>
<dbReference type="InterPro" id="IPR011641">
    <property type="entry name" value="Tyr-kin_ephrin_A/B_rcpt-like"/>
</dbReference>
<sequence length="2873" mass="317974">MKFKLVAVCILFWVIVPTEQDIFGESYYNGRYGAYGISYDSVDRTHGLWSDDSSLQSNYLMDKTFFNGNEECTGCVCNDKYNNITQCTGSTVVLRGKTFYNITAGVFSETTTSIRIFNCKNFELFEERTFEKLTSLDELIVQGTALQHVPDLSATKVTKVNLAGNKIRMNTTNHRGWTWPSTIKYLALMNNLLYWVPPNFVNGPNMRIVSFAYNSLLNIFPNIFGNTSSLIYLGLEGNKLTQLTRQSLVPIATTSFLHLNISNNLINYIQEDTLSQFSALKILEVHRNSIATINPNAFANIPTLLHLDLHMNDISALPSRSFENLPALIELRLHSQKTGMKSIAYDAWSNIGNELKYLFVSGNKLQTFPHQVMEEGYYPKLEIIFADNNLISNVTEYGEEAFLASQEYLWAQKRRNFHFAFTKYPALHTLYLQNNQIINVRDTDFCNITSLQSLVLSSNRLTEASIDRDAFKCLPVLHYLDMAHNRIKYVPEAVKSSDVLPALTTLILAGNMITFIKSETYKNLSTLSYLDLTSNKILTIENNAFNDDIQIILLDKNEFRFTHTYPFSNLRKLTQLHLSYNKIDYIPPMAFQNCTSLAEIQLAFNTIPLILKSHFQNCPLAGFILLNNNDIGYIEDGTFEHVTELTYFTVANNKLTHVPNGGDFTDLRITGLIGLADTGRLDLSNNRLIVLDDHSFKNLTINGYLDLRNNGITRIQAQAFEGLTATDLYLQGNPVRYLSRNAFSDITLTGTMYLNDLIFTTIPTYAFYNISVKNLRLDNGTVETVENEAFYNVVVSKEMTLSENNITIQSVPMFGGTSSVGEFFFLNNTNLTYLSSDAFNNVNLNKIDLSNNNISIYPSALQSQNPHTIQLGNNKIPEIDVKMFENMTQLQKLYLQYNELKHMNAFASLHITTLDLSYNSIETFGSDAFSQLNSLESLNLTSNPLACQCQTVGSLNEVNKTLNGAVCSSPSLAYDVSFDNMTSQSSKYYTNVNASIFQCTAESLSASNINGSEFTISWNQPEDLYYQPNATLRNLTSIEGEIEYQLTCVSETAASLYLTKRDPNATSSPASTSFSITAMSGVVPGTIFECSMKLAYKGYTSAKSIPITLVTPDATIPGTASPQDVILDVMHYDFSKTNPNFADILYPSIKNPSYVASPYGAWLSISNTPTSDTFSKWFRSDPTVNYALNNTLILTNYSGNIKRFWSEEFFPVDGRGFFSEEQKDCAGTFRNFGFTTALRTSIKFGGTEKITLGGGEALWLFINKVKVIDQVSTGKNYRECFYLDLSPAATKLGGTIQPKVGMLSAAGSCGTLVNTTYSVSMKLQVGEIYHFDMFHAETRRCSSHFLFQVEDLTFSQSPQTELPLDFSVSIAEDFFIGDVVANLTLNDAFSVGPYTVTLYAGNENRLFEIKADIAANAFTPSVQSPPNYTTIVDQEGKTIQFLECSTVFTPTWNSNITAETFSISTSSALFTLKNTLDYETRKTYYFLLTVVDHGTRLTGSISLRVAITDVNDNCPVISPTTLVLMPLPVLVPEALATFASNDIDSGDNGDIRYIVSKAIPEPPIDYNIPVELYDDIYVNSTTLQFKVVAIDNGTVPRGDVAYVNVTLSYTCVMDVLLGDIKYVFAVDKVTGDMTLRIPKYYVLEFHCDSNIGLTQGIVLDTMLSASSSLDPLATGPGRSRLNSTANVYSELAGAWVAGVANTSQYLEIDMKRPYKFTKVHIQGRDDADEWITSFKIFYYNTSIGSWMEYTNSAGQNILLGTTGRDVINIVNLIPSILSTKIRINPQTWVGGNVSLRTELSGCQQAEQLYYDISCVRCEATNYCDGAGDQKPCGRCDPYQSNSTCGRNPVEHSFGHSSECSPCPKGWICKDGYATICDEFMYVECNATWCPDSCAQCQPGWACYDGRRTQCSPGYYSDGFMDQCKACVPGTFNNITGASSCQNCPAGFFSGSAMSRCDLCELDEYALSDGAGCIPCSGVAECPCLSSDKCFNGTGCYNIGGGTYSCLPCPEGFTGDGVSCTDIDECYEHNPCFNSRCVNTVPGFQCLECPQGYSGTYEDAYAWDVHQRVFIWQNFVRSNFSNQTCDDIDECALNNGGCDPRMSCVNTAGSYHCDFCETGYIGTIKSGCYLDNFCISGAHDCLAEAACIYLGPAQFSCECKQGYAGNGNLCELDGDNDGHSDRSISCHVWGCKKDNCPTISNSNQEDADKDNKGDNCDSDDDNDGRYDWLDNCQYVLNWNQSDVDGDGIGDACDNCPSIVNANQLDSDDDGMGDACDSDDDGDGVLDASDNCRLVKNIGQADADSDTVGDACDNCVNVTNIGQLDTDLNGYGDSCDTIGGTNKDGDGDSILDFNDNCRNYPNGEQSDIDRDGLGDLCDNDMDADGVVNGLDNCPYLSNANQTDVDGNGVGDICEEDSDGDTVVDKNDTCPNNPAMSVTSFKKHFIVDLDPADGLDAPNWEVKDNGAEVQQIRYTSKPTMLISEQSYGAIVYAGTWFTTESGLNEYLGAVFGYVSNRKFYAVLWKRNNYYYNNTLQTGIKGLQLKRVNSTSGPGSILKQALWHSSDTADQVSMLWHDPELQEWQPQVSYRWFITHHPSTGYINIKVYRGPTLMVDSGALYDGSITGGRVGMVQFGNFPVIYSNLRVECQDHINMALHFDGIDDFVTLGSVTALKVAESFTIEAWMKLDAGYTAGPYPILCTSNGTFCLWVEGGKVHGQYGDKTITSGTSLTADTWYNVIFRSSIEDEALSIFIDGVLDETRSSVPMIDWTLAENTHDLTLYIGRKNATYFKGTIDELRLYSVAIPDTDISSHIGLVTLYRPVLKDYGVLHFRMEESVISGSLTNSGRFSGMSVRSGGDFVTSYQQFHQFKLTYPNN</sequence>
<dbReference type="PROSITE" id="PS51236">
    <property type="entry name" value="TSP_CTER"/>
    <property type="match status" value="1"/>
</dbReference>
<dbReference type="InterPro" id="IPR028974">
    <property type="entry name" value="TSP_type-3_rpt"/>
</dbReference>
<dbReference type="FunFam" id="2.10.25.10:FF:000038">
    <property type="entry name" value="Fibrillin 2"/>
    <property type="match status" value="1"/>
</dbReference>
<dbReference type="SUPFAM" id="SSF49313">
    <property type="entry name" value="Cadherin-like"/>
    <property type="match status" value="2"/>
</dbReference>
<dbReference type="Gene3D" id="4.10.1080.10">
    <property type="entry name" value="TSP type-3 repeat"/>
    <property type="match status" value="2"/>
</dbReference>
<evidence type="ECO:0000256" key="14">
    <source>
        <dbReference type="PROSITE-ProRule" id="PRU00634"/>
    </source>
</evidence>
<evidence type="ECO:0000256" key="1">
    <source>
        <dbReference type="ARBA" id="ARBA00004370"/>
    </source>
</evidence>
<dbReference type="PROSITE" id="PS50026">
    <property type="entry name" value="EGF_3"/>
    <property type="match status" value="1"/>
</dbReference>
<dbReference type="GO" id="GO:0007156">
    <property type="term" value="P:homophilic cell adhesion via plasma membrane adhesion molecules"/>
    <property type="evidence" value="ECO:0007669"/>
    <property type="project" value="InterPro"/>
</dbReference>
<dbReference type="InterPro" id="IPR018097">
    <property type="entry name" value="EGF_Ca-bd_CS"/>
</dbReference>
<evidence type="ECO:0000259" key="16">
    <source>
        <dbReference type="PROSITE" id="PS50022"/>
    </source>
</evidence>
<dbReference type="PROSITE" id="PS01187">
    <property type="entry name" value="EGF_CA"/>
    <property type="match status" value="2"/>
</dbReference>
<evidence type="ECO:0000259" key="18">
    <source>
        <dbReference type="PROSITE" id="PS50268"/>
    </source>
</evidence>
<dbReference type="InterPro" id="IPR008859">
    <property type="entry name" value="Thrombospondin_C"/>
</dbReference>
<dbReference type="GO" id="GO:0005509">
    <property type="term" value="F:calcium ion binding"/>
    <property type="evidence" value="ECO:0007669"/>
    <property type="project" value="UniProtKB-UniRule"/>
</dbReference>
<dbReference type="Proteomes" id="UP000828390">
    <property type="component" value="Unassembled WGS sequence"/>
</dbReference>
<protein>
    <recommendedName>
        <fullName evidence="22">Staphylococcus aureus surface protein A</fullName>
    </recommendedName>
</protein>
<evidence type="ECO:0000256" key="13">
    <source>
        <dbReference type="PROSITE-ProRule" id="PRU00076"/>
    </source>
</evidence>
<feature type="domain" description="F5/8 type C" evidence="16">
    <location>
        <begin position="1647"/>
        <end position="1802"/>
    </location>
</feature>
<evidence type="ECO:0000256" key="2">
    <source>
        <dbReference type="ARBA" id="ARBA00009456"/>
    </source>
</evidence>
<dbReference type="PROSITE" id="PS51234">
    <property type="entry name" value="TSP3"/>
    <property type="match status" value="2"/>
</dbReference>
<dbReference type="PROSITE" id="PS01285">
    <property type="entry name" value="FA58C_1"/>
    <property type="match status" value="1"/>
</dbReference>
<dbReference type="SUPFAM" id="SSF103647">
    <property type="entry name" value="TSP type-3 repeat"/>
    <property type="match status" value="3"/>
</dbReference>
<comment type="similarity">
    <text evidence="2">Belongs to the thrombospondin family.</text>
</comment>
<dbReference type="SMART" id="SM00179">
    <property type="entry name" value="EGF_CA"/>
    <property type="match status" value="3"/>
</dbReference>
<comment type="subcellular location">
    <subcellularLocation>
        <location evidence="1">Membrane</location>
    </subcellularLocation>
</comment>
<keyword evidence="11" id="KW-0325">Glycoprotein</keyword>
<dbReference type="CDD" id="cd00054">
    <property type="entry name" value="EGF_CA"/>
    <property type="match status" value="2"/>
</dbReference>
<evidence type="ECO:0000256" key="10">
    <source>
        <dbReference type="ARBA" id="ARBA00023157"/>
    </source>
</evidence>
<dbReference type="InterPro" id="IPR026906">
    <property type="entry name" value="LRR_5"/>
</dbReference>
<dbReference type="Gene3D" id="3.80.10.10">
    <property type="entry name" value="Ribonuclease Inhibitor"/>
    <property type="match status" value="6"/>
</dbReference>
<dbReference type="InterPro" id="IPR003367">
    <property type="entry name" value="Thrombospondin_3-like_rpt"/>
</dbReference>
<evidence type="ECO:0000256" key="12">
    <source>
        <dbReference type="PROSITE-ProRule" id="PRU00043"/>
    </source>
</evidence>
<keyword evidence="5 15" id="KW-0732">Signal</keyword>
<keyword evidence="8" id="KW-0130">Cell adhesion</keyword>
<keyword evidence="21" id="KW-1185">Reference proteome</keyword>
<dbReference type="Gene3D" id="2.10.50.10">
    <property type="entry name" value="Tumor Necrosis Factor Receptor, subunit A, domain 2"/>
    <property type="match status" value="1"/>
</dbReference>
<dbReference type="Gene3D" id="2.60.120.200">
    <property type="match status" value="2"/>
</dbReference>
<gene>
    <name evidence="20" type="ORF">DPMN_033906</name>
</gene>
<dbReference type="InterPro" id="IPR001611">
    <property type="entry name" value="Leu-rich_rpt"/>
</dbReference>
<comment type="caution">
    <text evidence="13">Lacks conserved residue(s) required for the propagation of feature annotation.</text>
</comment>
<dbReference type="EMBL" id="JAIWYP010000002">
    <property type="protein sequence ID" value="KAH3870714.1"/>
    <property type="molecule type" value="Genomic_DNA"/>
</dbReference>
<feature type="domain" description="EGF-like" evidence="17">
    <location>
        <begin position="2129"/>
        <end position="2170"/>
    </location>
</feature>
<dbReference type="Pfam" id="PF13306">
    <property type="entry name" value="LRR_5"/>
    <property type="match status" value="1"/>
</dbReference>
<dbReference type="PROSITE" id="PS50268">
    <property type="entry name" value="CADHERIN_2"/>
    <property type="match status" value="1"/>
</dbReference>